<protein>
    <submittedName>
        <fullName evidence="2">Uncharacterized protein</fullName>
    </submittedName>
</protein>
<sequence>MAAVKELMREVWPGSMAIWLLMTLSLTAIRSAGCQFCPGTASGANITEAQETVSLCDGSSVTCSYRCCQGDLCSYCGCSGSPTSAEQYIMDDFCSAAKTAKNLTQYCGLSDPTRPGRNAAATLSGLTDANNVWFAFCSSVVFGTVGLSDTWIPNTDAKCLSFLAGSKSMLELLQPIQAVVQNASVRFQPGECLSVPADTDYCPKQFPNPACCAGDGTCTSRADGHSRTCAAFLTLECCPPSPV</sequence>
<proteinExistence type="predicted"/>
<evidence type="ECO:0000313" key="2">
    <source>
        <dbReference type="EMBL" id="KAK9804316.1"/>
    </source>
</evidence>
<dbReference type="EMBL" id="JALJOR010000018">
    <property type="protein sequence ID" value="KAK9804316.1"/>
    <property type="molecule type" value="Genomic_DNA"/>
</dbReference>
<keyword evidence="1" id="KW-0732">Signal</keyword>
<dbReference type="Proteomes" id="UP001489004">
    <property type="component" value="Unassembled WGS sequence"/>
</dbReference>
<organism evidence="2 3">
    <name type="scientific">[Myrmecia] bisecta</name>
    <dbReference type="NCBI Taxonomy" id="41462"/>
    <lineage>
        <taxon>Eukaryota</taxon>
        <taxon>Viridiplantae</taxon>
        <taxon>Chlorophyta</taxon>
        <taxon>core chlorophytes</taxon>
        <taxon>Trebouxiophyceae</taxon>
        <taxon>Trebouxiales</taxon>
        <taxon>Trebouxiaceae</taxon>
        <taxon>Myrmecia</taxon>
    </lineage>
</organism>
<evidence type="ECO:0000256" key="1">
    <source>
        <dbReference type="SAM" id="SignalP"/>
    </source>
</evidence>
<name>A0AAW1P777_9CHLO</name>
<comment type="caution">
    <text evidence="2">The sequence shown here is derived from an EMBL/GenBank/DDBJ whole genome shotgun (WGS) entry which is preliminary data.</text>
</comment>
<evidence type="ECO:0000313" key="3">
    <source>
        <dbReference type="Proteomes" id="UP001489004"/>
    </source>
</evidence>
<feature type="chain" id="PRO_5043553499" evidence="1">
    <location>
        <begin position="35"/>
        <end position="243"/>
    </location>
</feature>
<accession>A0AAW1P777</accession>
<dbReference type="AlphaFoldDB" id="A0AAW1P777"/>
<reference evidence="2 3" key="1">
    <citation type="journal article" date="2024" name="Nat. Commun.">
        <title>Phylogenomics reveals the evolutionary origins of lichenization in chlorophyte algae.</title>
        <authorList>
            <person name="Puginier C."/>
            <person name="Libourel C."/>
            <person name="Otte J."/>
            <person name="Skaloud P."/>
            <person name="Haon M."/>
            <person name="Grisel S."/>
            <person name="Petersen M."/>
            <person name="Berrin J.G."/>
            <person name="Delaux P.M."/>
            <person name="Dal Grande F."/>
            <person name="Keller J."/>
        </authorList>
    </citation>
    <scope>NUCLEOTIDE SEQUENCE [LARGE SCALE GENOMIC DNA]</scope>
    <source>
        <strain evidence="2 3">SAG 2043</strain>
    </source>
</reference>
<feature type="signal peptide" evidence="1">
    <location>
        <begin position="1"/>
        <end position="34"/>
    </location>
</feature>
<keyword evidence="3" id="KW-1185">Reference proteome</keyword>
<gene>
    <name evidence="2" type="ORF">WJX72_006362</name>
</gene>